<accession>A0ACA9NI76</accession>
<dbReference type="Proteomes" id="UP000789920">
    <property type="component" value="Unassembled WGS sequence"/>
</dbReference>
<sequence>REILKIADTYVECDIKDTFTSITETEVDITCVELPIQISVARRSKEKKMLELLIQTGQYKHVRMFGAKNGYGISIARSKPNTVYLTCDQRGSYQNRLDYTDETCLRKTSSRLKECLFALRAQKGFNNLWTFTISDSEHNHKPSKDPSAHPTLRRLDNQALEQVKTMTKAGTRSRQILALLNQNNPTALLDELKKGLFQYDYMYDSEEQIFFLQQAKAQNEILRMIQEPAMQLLKLTIAHTRGRPTGSKNNINSTRRILSVFELQDLKIAEHEIDLMICKISTM</sequence>
<organism evidence="1 2">
    <name type="scientific">Racocetra persica</name>
    <dbReference type="NCBI Taxonomy" id="160502"/>
    <lineage>
        <taxon>Eukaryota</taxon>
        <taxon>Fungi</taxon>
        <taxon>Fungi incertae sedis</taxon>
        <taxon>Mucoromycota</taxon>
        <taxon>Glomeromycotina</taxon>
        <taxon>Glomeromycetes</taxon>
        <taxon>Diversisporales</taxon>
        <taxon>Gigasporaceae</taxon>
        <taxon>Racocetra</taxon>
    </lineage>
</organism>
<dbReference type="EMBL" id="CAJVQC010014353">
    <property type="protein sequence ID" value="CAG8656456.1"/>
    <property type="molecule type" value="Genomic_DNA"/>
</dbReference>
<name>A0ACA9NI76_9GLOM</name>
<gene>
    <name evidence="1" type="ORF">RPERSI_LOCUS8093</name>
</gene>
<evidence type="ECO:0000313" key="1">
    <source>
        <dbReference type="EMBL" id="CAG8656456.1"/>
    </source>
</evidence>
<proteinExistence type="predicted"/>
<comment type="caution">
    <text evidence="1">The sequence shown here is derived from an EMBL/GenBank/DDBJ whole genome shotgun (WGS) entry which is preliminary data.</text>
</comment>
<keyword evidence="2" id="KW-1185">Reference proteome</keyword>
<protein>
    <submittedName>
        <fullName evidence="1">1540_t:CDS:1</fullName>
    </submittedName>
</protein>
<feature type="non-terminal residue" evidence="1">
    <location>
        <position position="1"/>
    </location>
</feature>
<evidence type="ECO:0000313" key="2">
    <source>
        <dbReference type="Proteomes" id="UP000789920"/>
    </source>
</evidence>
<reference evidence="1" key="1">
    <citation type="submission" date="2021-06" db="EMBL/GenBank/DDBJ databases">
        <authorList>
            <person name="Kallberg Y."/>
            <person name="Tangrot J."/>
            <person name="Rosling A."/>
        </authorList>
    </citation>
    <scope>NUCLEOTIDE SEQUENCE</scope>
    <source>
        <strain evidence="1">MA461A</strain>
    </source>
</reference>